<organism evidence="3">
    <name type="scientific">Candidatus Kentrum sp. MB</name>
    <dbReference type="NCBI Taxonomy" id="2138164"/>
    <lineage>
        <taxon>Bacteria</taxon>
        <taxon>Pseudomonadati</taxon>
        <taxon>Pseudomonadota</taxon>
        <taxon>Gammaproteobacteria</taxon>
        <taxon>Candidatus Kentrum</taxon>
    </lineage>
</organism>
<name>A0A451BBI2_9GAMM</name>
<evidence type="ECO:0000313" key="3">
    <source>
        <dbReference type="EMBL" id="VFK75663.1"/>
    </source>
</evidence>
<proteinExistence type="predicted"/>
<gene>
    <name evidence="1" type="ORF">BECKMB1821G_GA0114241_102822</name>
    <name evidence="3" type="ORF">BECKMB1821H_GA0114242_102827</name>
    <name evidence="2" type="ORF">BECKMB1821I_GA0114274_102921</name>
</gene>
<protein>
    <submittedName>
        <fullName evidence="3">Uncharacterized protein</fullName>
    </submittedName>
</protein>
<dbReference type="EMBL" id="CAADFO010000028">
    <property type="protein sequence ID" value="VFK27497.1"/>
    <property type="molecule type" value="Genomic_DNA"/>
</dbReference>
<evidence type="ECO:0000313" key="2">
    <source>
        <dbReference type="EMBL" id="VFK32056.1"/>
    </source>
</evidence>
<accession>A0A451BBI2</accession>
<dbReference type="EMBL" id="CAADFQ010000029">
    <property type="protein sequence ID" value="VFK32056.1"/>
    <property type="molecule type" value="Genomic_DNA"/>
</dbReference>
<evidence type="ECO:0000313" key="1">
    <source>
        <dbReference type="EMBL" id="VFK27497.1"/>
    </source>
</evidence>
<reference evidence="3" key="1">
    <citation type="submission" date="2019-02" db="EMBL/GenBank/DDBJ databases">
        <authorList>
            <person name="Gruber-Vodicka R. H."/>
            <person name="Seah K. B. B."/>
        </authorList>
    </citation>
    <scope>NUCLEOTIDE SEQUENCE</scope>
    <source>
        <strain evidence="1">BECK_BZ197</strain>
        <strain evidence="3">BECK_BZ198</strain>
        <strain evidence="2">BECK_BZ199</strain>
    </source>
</reference>
<dbReference type="AlphaFoldDB" id="A0A451BBI2"/>
<sequence>MIPVIVTGLRTQERLVVNFDASEYAKFLDLPWKMGNSPILYFCCLPRKGLSIKAICPEGAMSIKPRVAGLIDIAPSGQMALIDSPFGAKKITAESN</sequence>
<dbReference type="EMBL" id="CAADGH010000028">
    <property type="protein sequence ID" value="VFK75663.1"/>
    <property type="molecule type" value="Genomic_DNA"/>
</dbReference>